<accession>D6THX1</accession>
<evidence type="ECO:0000256" key="1">
    <source>
        <dbReference type="ARBA" id="ARBA00022490"/>
    </source>
</evidence>
<dbReference type="InParanoid" id="D6THX1"/>
<dbReference type="CDD" id="cd02440">
    <property type="entry name" value="AdoMet_MTases"/>
    <property type="match status" value="1"/>
</dbReference>
<dbReference type="OrthoDB" id="9764961at2"/>
<gene>
    <name evidence="6" type="ORF">Krac_12583</name>
</gene>
<dbReference type="STRING" id="485913.Krac_12583"/>
<keyword evidence="4 6" id="KW-0808">Transferase</keyword>
<feature type="domain" description="Methyltransferase small" evidence="5">
    <location>
        <begin position="175"/>
        <end position="335"/>
    </location>
</feature>
<keyword evidence="3 6" id="KW-0489">Methyltransferase</keyword>
<evidence type="ECO:0000256" key="4">
    <source>
        <dbReference type="ARBA" id="ARBA00022679"/>
    </source>
</evidence>
<keyword evidence="7" id="KW-1185">Reference proteome</keyword>
<evidence type="ECO:0000256" key="3">
    <source>
        <dbReference type="ARBA" id="ARBA00022603"/>
    </source>
</evidence>
<dbReference type="InterPro" id="IPR002052">
    <property type="entry name" value="DNA_methylase_N6_adenine_CS"/>
</dbReference>
<dbReference type="InterPro" id="IPR046977">
    <property type="entry name" value="RsmC/RlmG"/>
</dbReference>
<dbReference type="GO" id="GO:0008170">
    <property type="term" value="F:N-methyltransferase activity"/>
    <property type="evidence" value="ECO:0007669"/>
    <property type="project" value="UniProtKB-ARBA"/>
</dbReference>
<dbReference type="eggNOG" id="COG2813">
    <property type="taxonomic scope" value="Bacteria"/>
</dbReference>
<dbReference type="Pfam" id="PF05175">
    <property type="entry name" value="MTS"/>
    <property type="match status" value="1"/>
</dbReference>
<dbReference type="EMBL" id="ADVG01000001">
    <property type="protein sequence ID" value="EFH90941.1"/>
    <property type="molecule type" value="Genomic_DNA"/>
</dbReference>
<protein>
    <submittedName>
        <fullName evidence="6">rRNA (Guanine-N(2)-)-methyltransferase</fullName>
        <ecNumber evidence="6">2.1.1.-</ecNumber>
    </submittedName>
</protein>
<dbReference type="EC" id="2.1.1.-" evidence="6"/>
<keyword evidence="1" id="KW-0963">Cytoplasm</keyword>
<dbReference type="RefSeq" id="WP_007908726.1">
    <property type="nucleotide sequence ID" value="NZ_ADVG01000001.1"/>
</dbReference>
<dbReference type="InterPro" id="IPR029063">
    <property type="entry name" value="SAM-dependent_MTases_sf"/>
</dbReference>
<dbReference type="PANTHER" id="PTHR47816">
    <property type="entry name" value="RIBOSOMAL RNA SMALL SUBUNIT METHYLTRANSFERASE C"/>
    <property type="match status" value="1"/>
</dbReference>
<evidence type="ECO:0000256" key="2">
    <source>
        <dbReference type="ARBA" id="ARBA00022552"/>
    </source>
</evidence>
<dbReference type="Proteomes" id="UP000004508">
    <property type="component" value="Unassembled WGS sequence"/>
</dbReference>
<sequence>MKLQSSLLDATVRLAGHESVLVLNSALDPYVRCLVEGRQTQQIQDVRLILAEDSIANAEASMHIAPERVQHVAFHDYILSHDAGEVEVALMNLLYQPSNAWMIYGVRVAAHALRKGGRLYVAGAKERGILTIGKHMQAIFGNCETLEISKGQRVLCSVKEDDPLTSEKASEVLKVFAENQLDEGTRLLLDALEVKPTDQALDLGCGAGFIGLHIARLATRGQVTMVDVSLAAVATSRQQAAEQGLTNVRILPSDGARVVYTEQFDLVATNPPFHQGGLQTTEIAERFIRESAHILRPTGRLYLVANRFLKYEPVLRAHFHAIEEVGGSTKFKVLRAHGPRTR</sequence>
<evidence type="ECO:0000313" key="7">
    <source>
        <dbReference type="Proteomes" id="UP000004508"/>
    </source>
</evidence>
<comment type="caution">
    <text evidence="6">The sequence shown here is derived from an EMBL/GenBank/DDBJ whole genome shotgun (WGS) entry which is preliminary data.</text>
</comment>
<proteinExistence type="predicted"/>
<dbReference type="GO" id="GO:0008757">
    <property type="term" value="F:S-adenosylmethionine-dependent methyltransferase activity"/>
    <property type="evidence" value="ECO:0007669"/>
    <property type="project" value="InterPro"/>
</dbReference>
<dbReference type="InterPro" id="IPR007848">
    <property type="entry name" value="Small_mtfrase_dom"/>
</dbReference>
<dbReference type="AlphaFoldDB" id="D6THX1"/>
<dbReference type="SUPFAM" id="SSF53335">
    <property type="entry name" value="S-adenosyl-L-methionine-dependent methyltransferases"/>
    <property type="match status" value="1"/>
</dbReference>
<evidence type="ECO:0000259" key="5">
    <source>
        <dbReference type="Pfam" id="PF05175"/>
    </source>
</evidence>
<evidence type="ECO:0000313" key="6">
    <source>
        <dbReference type="EMBL" id="EFH90941.1"/>
    </source>
</evidence>
<dbReference type="GO" id="GO:0003676">
    <property type="term" value="F:nucleic acid binding"/>
    <property type="evidence" value="ECO:0007669"/>
    <property type="project" value="InterPro"/>
</dbReference>
<name>D6THX1_KTERA</name>
<dbReference type="PANTHER" id="PTHR47816:SF4">
    <property type="entry name" value="RIBOSOMAL RNA SMALL SUBUNIT METHYLTRANSFERASE C"/>
    <property type="match status" value="1"/>
</dbReference>
<dbReference type="GO" id="GO:0032259">
    <property type="term" value="P:methylation"/>
    <property type="evidence" value="ECO:0007669"/>
    <property type="project" value="UniProtKB-KW"/>
</dbReference>
<reference evidence="6 7" key="1">
    <citation type="journal article" date="2011" name="Stand. Genomic Sci.">
        <title>Non-contiguous finished genome sequence and contextual data of the filamentous soil bacterium Ktedonobacter racemifer type strain (SOSP1-21).</title>
        <authorList>
            <person name="Chang Y.J."/>
            <person name="Land M."/>
            <person name="Hauser L."/>
            <person name="Chertkov O."/>
            <person name="Del Rio T.G."/>
            <person name="Nolan M."/>
            <person name="Copeland A."/>
            <person name="Tice H."/>
            <person name="Cheng J.F."/>
            <person name="Lucas S."/>
            <person name="Han C."/>
            <person name="Goodwin L."/>
            <person name="Pitluck S."/>
            <person name="Ivanova N."/>
            <person name="Ovchinikova G."/>
            <person name="Pati A."/>
            <person name="Chen A."/>
            <person name="Palaniappan K."/>
            <person name="Mavromatis K."/>
            <person name="Liolios K."/>
            <person name="Brettin T."/>
            <person name="Fiebig A."/>
            <person name="Rohde M."/>
            <person name="Abt B."/>
            <person name="Goker M."/>
            <person name="Detter J.C."/>
            <person name="Woyke T."/>
            <person name="Bristow J."/>
            <person name="Eisen J.A."/>
            <person name="Markowitz V."/>
            <person name="Hugenholtz P."/>
            <person name="Kyrpides N.C."/>
            <person name="Klenk H.P."/>
            <person name="Lapidus A."/>
        </authorList>
    </citation>
    <scope>NUCLEOTIDE SEQUENCE [LARGE SCALE GENOMIC DNA]</scope>
    <source>
        <strain evidence="7">DSM 44963</strain>
    </source>
</reference>
<keyword evidence="2" id="KW-0698">rRNA processing</keyword>
<dbReference type="PROSITE" id="PS00092">
    <property type="entry name" value="N6_MTASE"/>
    <property type="match status" value="1"/>
</dbReference>
<dbReference type="Gene3D" id="3.40.50.150">
    <property type="entry name" value="Vaccinia Virus protein VP39"/>
    <property type="match status" value="2"/>
</dbReference>
<organism evidence="6 7">
    <name type="scientific">Ktedonobacter racemifer DSM 44963</name>
    <dbReference type="NCBI Taxonomy" id="485913"/>
    <lineage>
        <taxon>Bacteria</taxon>
        <taxon>Bacillati</taxon>
        <taxon>Chloroflexota</taxon>
        <taxon>Ktedonobacteria</taxon>
        <taxon>Ktedonobacterales</taxon>
        <taxon>Ktedonobacteraceae</taxon>
        <taxon>Ktedonobacter</taxon>
    </lineage>
</organism>
<dbReference type="GO" id="GO:0006364">
    <property type="term" value="P:rRNA processing"/>
    <property type="evidence" value="ECO:0007669"/>
    <property type="project" value="UniProtKB-KW"/>
</dbReference>